<dbReference type="Proteomes" id="UP000295097">
    <property type="component" value="Unassembled WGS sequence"/>
</dbReference>
<evidence type="ECO:0000259" key="3">
    <source>
        <dbReference type="SMART" id="SM00822"/>
    </source>
</evidence>
<keyword evidence="1" id="KW-0560">Oxidoreductase</keyword>
<organism evidence="4 5">
    <name type="scientific">Martelella mediterranea</name>
    <dbReference type="NCBI Taxonomy" id="293089"/>
    <lineage>
        <taxon>Bacteria</taxon>
        <taxon>Pseudomonadati</taxon>
        <taxon>Pseudomonadota</taxon>
        <taxon>Alphaproteobacteria</taxon>
        <taxon>Hyphomicrobiales</taxon>
        <taxon>Aurantimonadaceae</taxon>
        <taxon>Martelella</taxon>
    </lineage>
</organism>
<name>A0A4R3NV22_9HYPH</name>
<dbReference type="EMBL" id="SMAR01000006">
    <property type="protein sequence ID" value="TCT41789.1"/>
    <property type="molecule type" value="Genomic_DNA"/>
</dbReference>
<reference evidence="4 5" key="1">
    <citation type="submission" date="2019-03" db="EMBL/GenBank/DDBJ databases">
        <title>Freshwater and sediment microbial communities from various areas in North America, analyzing microbe dynamics in response to fracking.</title>
        <authorList>
            <person name="Lamendella R."/>
        </authorList>
    </citation>
    <scope>NUCLEOTIDE SEQUENCE [LARGE SCALE GENOMIC DNA]</scope>
    <source>
        <strain evidence="4 5">175.2</strain>
    </source>
</reference>
<comment type="caution">
    <text evidence="4">The sequence shown here is derived from an EMBL/GenBank/DDBJ whole genome shotgun (WGS) entry which is preliminary data.</text>
</comment>
<dbReference type="Gene3D" id="3.40.50.720">
    <property type="entry name" value="NAD(P)-binding Rossmann-like Domain"/>
    <property type="match status" value="1"/>
</dbReference>
<dbReference type="PANTHER" id="PTHR10366">
    <property type="entry name" value="NAD DEPENDENT EPIMERASE/DEHYDRATASE"/>
    <property type="match status" value="1"/>
</dbReference>
<dbReference type="PANTHER" id="PTHR10366:SF564">
    <property type="entry name" value="STEROL-4-ALPHA-CARBOXYLATE 3-DEHYDROGENASE, DECARBOXYLATING"/>
    <property type="match status" value="1"/>
</dbReference>
<dbReference type="InterPro" id="IPR001509">
    <property type="entry name" value="Epimerase_deHydtase"/>
</dbReference>
<feature type="domain" description="Ketoreductase" evidence="3">
    <location>
        <begin position="2"/>
        <end position="193"/>
    </location>
</feature>
<accession>A0A4R3NV22</accession>
<dbReference type="InterPro" id="IPR057326">
    <property type="entry name" value="KR_dom"/>
</dbReference>
<evidence type="ECO:0000256" key="1">
    <source>
        <dbReference type="ARBA" id="ARBA00023002"/>
    </source>
</evidence>
<dbReference type="InterPro" id="IPR050425">
    <property type="entry name" value="NAD(P)_dehydrat-like"/>
</dbReference>
<evidence type="ECO:0000313" key="5">
    <source>
        <dbReference type="Proteomes" id="UP000295097"/>
    </source>
</evidence>
<keyword evidence="5" id="KW-1185">Reference proteome</keyword>
<dbReference type="Pfam" id="PF01370">
    <property type="entry name" value="Epimerase"/>
    <property type="match status" value="1"/>
</dbReference>
<dbReference type="AlphaFoldDB" id="A0A4R3NV22"/>
<evidence type="ECO:0000256" key="2">
    <source>
        <dbReference type="ARBA" id="ARBA00023445"/>
    </source>
</evidence>
<comment type="similarity">
    <text evidence="2">Belongs to the NAD(P)-dependent epimerase/dehydratase family. Dihydroflavonol-4-reductase subfamily.</text>
</comment>
<evidence type="ECO:0000313" key="4">
    <source>
        <dbReference type="EMBL" id="TCT41789.1"/>
    </source>
</evidence>
<dbReference type="SUPFAM" id="SSF51735">
    <property type="entry name" value="NAD(P)-binding Rossmann-fold domains"/>
    <property type="match status" value="1"/>
</dbReference>
<dbReference type="InterPro" id="IPR036291">
    <property type="entry name" value="NAD(P)-bd_dom_sf"/>
</dbReference>
<dbReference type="RefSeq" id="WP_132309545.1">
    <property type="nucleotide sequence ID" value="NZ_SMAR01000006.1"/>
</dbReference>
<sequence>MDTVLLTGVTGFLGGHIAIELLNSGYHVRGSLRNPGADGERIQGVRQSLEAAGADTSQLEFVTLDLLKDQGWDQAAEGVRYVMHVASPFVTSMPKDPDVLVKPAVAGTERALNAAVKAGVERVVLTSSTVAIVQGRGPGRPARLGPDDWPDPDEGRLSAYALSKNLAERRAWEMAGETGLDLAVINPGFIIGPLLDDDPGTSGAVFQRLLRGDLPMVPRLHMHLVDVRDLARIHVAALSAPEAVNKRHPAAFSTASLKEISAIMTEAAPAYAKKLPSRQAPDFLVRLIALFDGDIRSNLNELGYAPALDASRAANLLGCAPRAAGETIGDMTRSLISRGLV</sequence>
<dbReference type="OrthoDB" id="9778052at2"/>
<proteinExistence type="inferred from homology"/>
<gene>
    <name evidence="4" type="ORF">EDC90_100647</name>
</gene>
<dbReference type="GO" id="GO:0016616">
    <property type="term" value="F:oxidoreductase activity, acting on the CH-OH group of donors, NAD or NADP as acceptor"/>
    <property type="evidence" value="ECO:0007669"/>
    <property type="project" value="TreeGrafter"/>
</dbReference>
<dbReference type="SMART" id="SM00822">
    <property type="entry name" value="PKS_KR"/>
    <property type="match status" value="1"/>
</dbReference>
<protein>
    <submittedName>
        <fullName evidence="4">Dihydroflavonol-4-reductase</fullName>
    </submittedName>
</protein>